<reference evidence="3 4" key="1">
    <citation type="journal article" date="2017" name="Mol. Ecol.">
        <title>Comparative and population genomic landscape of Phellinus noxius: A hypervariable fungus causing root rot in trees.</title>
        <authorList>
            <person name="Chung C.L."/>
            <person name="Lee T.J."/>
            <person name="Akiba M."/>
            <person name="Lee H.H."/>
            <person name="Kuo T.H."/>
            <person name="Liu D."/>
            <person name="Ke H.M."/>
            <person name="Yokoi T."/>
            <person name="Roa M.B."/>
            <person name="Lu M.J."/>
            <person name="Chang Y.Y."/>
            <person name="Ann P.J."/>
            <person name="Tsai J.N."/>
            <person name="Chen C.Y."/>
            <person name="Tzean S.S."/>
            <person name="Ota Y."/>
            <person name="Hattori T."/>
            <person name="Sahashi N."/>
            <person name="Liou R.F."/>
            <person name="Kikuchi T."/>
            <person name="Tsai I.J."/>
        </authorList>
    </citation>
    <scope>NUCLEOTIDE SEQUENCE [LARGE SCALE GENOMIC DNA]</scope>
    <source>
        <strain evidence="3 4">FFPRI411160</strain>
    </source>
</reference>
<feature type="compositionally biased region" description="Basic and acidic residues" evidence="1">
    <location>
        <begin position="135"/>
        <end position="144"/>
    </location>
</feature>
<feature type="region of interest" description="Disordered" evidence="1">
    <location>
        <begin position="214"/>
        <end position="418"/>
    </location>
</feature>
<evidence type="ECO:0000313" key="3">
    <source>
        <dbReference type="EMBL" id="PAV20616.1"/>
    </source>
</evidence>
<comment type="caution">
    <text evidence="3">The sequence shown here is derived from an EMBL/GenBank/DDBJ whole genome shotgun (WGS) entry which is preliminary data.</text>
</comment>
<feature type="region of interest" description="Disordered" evidence="1">
    <location>
        <begin position="24"/>
        <end position="43"/>
    </location>
</feature>
<feature type="domain" description="Inositol polyphosphate-related phosphatase" evidence="2">
    <location>
        <begin position="785"/>
        <end position="1129"/>
    </location>
</feature>
<dbReference type="GO" id="GO:0046856">
    <property type="term" value="P:phosphatidylinositol dephosphorylation"/>
    <property type="evidence" value="ECO:0007669"/>
    <property type="project" value="InterPro"/>
</dbReference>
<dbReference type="SUPFAM" id="SSF50978">
    <property type="entry name" value="WD40 repeat-like"/>
    <property type="match status" value="1"/>
</dbReference>
<dbReference type="AlphaFoldDB" id="A0A286ULX7"/>
<organism evidence="3 4">
    <name type="scientific">Pyrrhoderma noxium</name>
    <dbReference type="NCBI Taxonomy" id="2282107"/>
    <lineage>
        <taxon>Eukaryota</taxon>
        <taxon>Fungi</taxon>
        <taxon>Dikarya</taxon>
        <taxon>Basidiomycota</taxon>
        <taxon>Agaricomycotina</taxon>
        <taxon>Agaricomycetes</taxon>
        <taxon>Hymenochaetales</taxon>
        <taxon>Hymenochaetaceae</taxon>
        <taxon>Pyrrhoderma</taxon>
    </lineage>
</organism>
<dbReference type="InterPro" id="IPR046985">
    <property type="entry name" value="IP5"/>
</dbReference>
<feature type="compositionally biased region" description="Polar residues" evidence="1">
    <location>
        <begin position="165"/>
        <end position="175"/>
    </location>
</feature>
<feature type="compositionally biased region" description="Low complexity" evidence="1">
    <location>
        <begin position="296"/>
        <end position="305"/>
    </location>
</feature>
<dbReference type="GO" id="GO:0004439">
    <property type="term" value="F:phosphatidylinositol-4,5-bisphosphate 5-phosphatase activity"/>
    <property type="evidence" value="ECO:0007669"/>
    <property type="project" value="TreeGrafter"/>
</dbReference>
<dbReference type="Gene3D" id="3.60.10.10">
    <property type="entry name" value="Endonuclease/exonuclease/phosphatase"/>
    <property type="match status" value="1"/>
</dbReference>
<proteinExistence type="predicted"/>
<dbReference type="FunCoup" id="A0A286ULX7">
    <property type="interactions" value="38"/>
</dbReference>
<keyword evidence="4" id="KW-1185">Reference proteome</keyword>
<dbReference type="Gene3D" id="2.130.10.10">
    <property type="entry name" value="YVTN repeat-like/Quinoprotein amine dehydrogenase"/>
    <property type="match status" value="1"/>
</dbReference>
<protein>
    <submittedName>
        <fullName evidence="3">DNase I</fullName>
    </submittedName>
</protein>
<dbReference type="InterPro" id="IPR036322">
    <property type="entry name" value="WD40_repeat_dom_sf"/>
</dbReference>
<feature type="compositionally biased region" description="Acidic residues" evidence="1">
    <location>
        <begin position="384"/>
        <end position="395"/>
    </location>
</feature>
<sequence length="1165" mass="127654">MSTDSQDDSQAVAVSALRSRFEQLAHNSSTTRHSVSYSTADSEAQLLFPSSPRLRSRSINLSDSDLVDGSHFLRPSSSASDLRVARRPPPPPPPRSPKPIITSDTTSSSSSSNAIDKSSLIARKPPPPPPSPLIRLDESADSKNDGQASGNVASLRAKFGGVTGSVPSLPSSVQTPEKRASSFSSVITSKRSSTSEDFNQSTTLHLIPPYVEDLANNPARAPPLPSRPPVNPFSSSTPIAPSRSSTSELTANNSGPVVRSSLSPPKRPPARPPPRHSSSPISRAGSIDISMKNDNTSTSSVSSVSALQVPPPLPARKSPPVETTELPRYTRPFLDTHFLQEGDDDPRSVPDAKLKGPSRFAPPPVRTIGLGDKLPPPRRPPSNEDSESDSAEDEDSTTKLGKISDLLPDSMHSSRRPPLPRLHRFSYARIPVAVPQGVIAVAGSRVVVAHHHVKLYNLSVSESYLHNIDLKEAGFEWRGKDPRITSLEFRSSDQGTEGRFVWLGTKDGSIWELDVNNGIVTTLKPAIHSAAITHIFRYGGNMITLDETGKVLVFHPETEKGGFNSMLAHSTPRVIRISEKQGFAKLLLGYLWTSGGPGSGSSNAQTTNHNVPARGPVIRIVDVQGHSPNPRSILPTENVGSVTSGTILQSQPGKVFLGHEGGFITIWNVETEDVPQCIDVVKVSTSDILCLEGVCNRLWAGGRKGKIVAYDVEHKPWTITNIWTAHADLPVQRLFVDPYSIRMCGRLSVISVGRDEQARFWDGLLGSDWIDNELQKQELVYSSYRPLNVLVVSWNVDAAKPDALTGCEENTNFLNNVLSSVDSPDIIVFGFQELIDLESRKMAAKTVLLGGKKKQADGTMSEKVSRSYKMWHDRLILAVRLAMPSHCPYTVVHAENLVGLFTCIFIKNSELGGLRDAAITTVKRGIGGIYGNKGGIVARLVIDDSSICFINCHLAAGQQHVRARNADVAAVLEDKEVFPATSTPEAVAYAGGGDGTMILDHEIVFLNGDLNYRIDQRRDATISAVNQGQLDLLLAHDQLLKEMRHNRGFRLRSFYEAPITFPPTYKYDRRSSEYDTSEKSRVPAWCDRILYRTRDASRVQNQHYRRYEANVSDHRPISAGFSITVKSVNQEIRLSAKAEIEERWLTLQNESLLKAEMFFLEHFII</sequence>
<evidence type="ECO:0000259" key="2">
    <source>
        <dbReference type="SMART" id="SM00128"/>
    </source>
</evidence>
<evidence type="ECO:0000256" key="1">
    <source>
        <dbReference type="SAM" id="MobiDB-lite"/>
    </source>
</evidence>
<dbReference type="EMBL" id="NBII01000003">
    <property type="protein sequence ID" value="PAV20616.1"/>
    <property type="molecule type" value="Genomic_DNA"/>
</dbReference>
<dbReference type="InParanoid" id="A0A286ULX7"/>
<dbReference type="SMART" id="SM00128">
    <property type="entry name" value="IPPc"/>
    <property type="match status" value="1"/>
</dbReference>
<feature type="compositionally biased region" description="Pro residues" evidence="1">
    <location>
        <begin position="87"/>
        <end position="97"/>
    </location>
</feature>
<dbReference type="Proteomes" id="UP000217199">
    <property type="component" value="Unassembled WGS sequence"/>
</dbReference>
<dbReference type="InterPro" id="IPR036691">
    <property type="entry name" value="Endo/exonu/phosph_ase_sf"/>
</dbReference>
<dbReference type="STRING" id="2282107.A0A286ULX7"/>
<feature type="compositionally biased region" description="Polar residues" evidence="1">
    <location>
        <begin position="25"/>
        <end position="42"/>
    </location>
</feature>
<dbReference type="Pfam" id="PF22669">
    <property type="entry name" value="Exo_endo_phos2"/>
    <property type="match status" value="1"/>
</dbReference>
<dbReference type="OrthoDB" id="2248459at2759"/>
<gene>
    <name evidence="3" type="ORF">PNOK_0324300</name>
</gene>
<feature type="compositionally biased region" description="Low complexity" evidence="1">
    <location>
        <begin position="181"/>
        <end position="192"/>
    </location>
</feature>
<feature type="compositionally biased region" description="Basic and acidic residues" evidence="1">
    <location>
        <begin position="345"/>
        <end position="354"/>
    </location>
</feature>
<accession>A0A286ULX7</accession>
<dbReference type="SUPFAM" id="SSF56219">
    <property type="entry name" value="DNase I-like"/>
    <property type="match status" value="1"/>
</dbReference>
<dbReference type="InterPro" id="IPR015943">
    <property type="entry name" value="WD40/YVTN_repeat-like_dom_sf"/>
</dbReference>
<evidence type="ECO:0000313" key="4">
    <source>
        <dbReference type="Proteomes" id="UP000217199"/>
    </source>
</evidence>
<name>A0A286ULX7_9AGAM</name>
<dbReference type="InterPro" id="IPR000300">
    <property type="entry name" value="IPPc"/>
</dbReference>
<dbReference type="PANTHER" id="PTHR11200">
    <property type="entry name" value="INOSITOL 5-PHOSPHATASE"/>
    <property type="match status" value="1"/>
</dbReference>
<feature type="region of interest" description="Disordered" evidence="1">
    <location>
        <begin position="63"/>
        <end position="202"/>
    </location>
</feature>
<feature type="compositionally biased region" description="Pro residues" evidence="1">
    <location>
        <begin position="220"/>
        <end position="231"/>
    </location>
</feature>
<feature type="compositionally biased region" description="Low complexity" evidence="1">
    <location>
        <begin position="98"/>
        <end position="119"/>
    </location>
</feature>
<dbReference type="PANTHER" id="PTHR11200:SF240">
    <property type="entry name" value="INOSITOL POLYPHOSPHATE 5-PHOSPHATASE C9G1.10C-RELATED"/>
    <property type="match status" value="1"/>
</dbReference>
<feature type="compositionally biased region" description="Low complexity" evidence="1">
    <location>
        <begin position="232"/>
        <end position="247"/>
    </location>
</feature>